<name>A0A0G3XJC2_9SPHN</name>
<protein>
    <submittedName>
        <fullName evidence="2">Uncharacterized protein</fullName>
    </submittedName>
</protein>
<dbReference type="KEGG" id="cna:AB433_08065"/>
<reference evidence="2 3" key="1">
    <citation type="submission" date="2015-06" db="EMBL/GenBank/DDBJ databases">
        <authorList>
            <person name="Zeng Y."/>
            <person name="Huang Y."/>
        </authorList>
    </citation>
    <scope>NUCLEOTIDE SEQUENCE [LARGE SCALE GENOMIC DNA]</scope>
    <source>
        <strain evidence="2 3">PQ-2</strain>
    </source>
</reference>
<keyword evidence="3" id="KW-1185">Reference proteome</keyword>
<keyword evidence="1" id="KW-0472">Membrane</keyword>
<evidence type="ECO:0000256" key="1">
    <source>
        <dbReference type="SAM" id="Phobius"/>
    </source>
</evidence>
<organism evidence="2 3">
    <name type="scientific">Croceicoccus naphthovorans</name>
    <dbReference type="NCBI Taxonomy" id="1348774"/>
    <lineage>
        <taxon>Bacteria</taxon>
        <taxon>Pseudomonadati</taxon>
        <taxon>Pseudomonadota</taxon>
        <taxon>Alphaproteobacteria</taxon>
        <taxon>Sphingomonadales</taxon>
        <taxon>Erythrobacteraceae</taxon>
        <taxon>Croceicoccus</taxon>
    </lineage>
</organism>
<evidence type="ECO:0000313" key="3">
    <source>
        <dbReference type="Proteomes" id="UP000035287"/>
    </source>
</evidence>
<dbReference type="STRING" id="1348774.AB433_08065"/>
<gene>
    <name evidence="2" type="ORF">AB433_08065</name>
</gene>
<keyword evidence="1" id="KW-0812">Transmembrane</keyword>
<keyword evidence="1" id="KW-1133">Transmembrane helix</keyword>
<feature type="transmembrane region" description="Helical" evidence="1">
    <location>
        <begin position="7"/>
        <end position="29"/>
    </location>
</feature>
<dbReference type="Proteomes" id="UP000035287">
    <property type="component" value="Chromosome"/>
</dbReference>
<sequence>MNSTEQVSVLAATTGLILIAFYFLALYLGADTADWLPDVIACIAGFELYMFGQAHWEAFKRKRARNGGDPRG</sequence>
<accession>A0A0G3XJC2</accession>
<feature type="transmembrane region" description="Helical" evidence="1">
    <location>
        <begin position="35"/>
        <end position="56"/>
    </location>
</feature>
<dbReference type="AlphaFoldDB" id="A0A0G3XJC2"/>
<dbReference type="EMBL" id="CP011770">
    <property type="protein sequence ID" value="AKM11655.1"/>
    <property type="molecule type" value="Genomic_DNA"/>
</dbReference>
<dbReference type="PATRIC" id="fig|1348774.3.peg.1689"/>
<evidence type="ECO:0000313" key="2">
    <source>
        <dbReference type="EMBL" id="AKM11655.1"/>
    </source>
</evidence>
<proteinExistence type="predicted"/>